<evidence type="ECO:0000313" key="2">
    <source>
        <dbReference type="Proteomes" id="UP000266861"/>
    </source>
</evidence>
<dbReference type="EMBL" id="PQFF01000593">
    <property type="protein sequence ID" value="RHZ44105.1"/>
    <property type="molecule type" value="Genomic_DNA"/>
</dbReference>
<organism evidence="1 2">
    <name type="scientific">Diversispora epigaea</name>
    <dbReference type="NCBI Taxonomy" id="1348612"/>
    <lineage>
        <taxon>Eukaryota</taxon>
        <taxon>Fungi</taxon>
        <taxon>Fungi incertae sedis</taxon>
        <taxon>Mucoromycota</taxon>
        <taxon>Glomeromycotina</taxon>
        <taxon>Glomeromycetes</taxon>
        <taxon>Diversisporales</taxon>
        <taxon>Diversisporaceae</taxon>
        <taxon>Diversispora</taxon>
    </lineage>
</organism>
<evidence type="ECO:0000313" key="1">
    <source>
        <dbReference type="EMBL" id="RHZ44105.1"/>
    </source>
</evidence>
<gene>
    <name evidence="1" type="ORF">Glove_759g19</name>
</gene>
<dbReference type="Proteomes" id="UP000266861">
    <property type="component" value="Unassembled WGS sequence"/>
</dbReference>
<dbReference type="AlphaFoldDB" id="A0A397FZI5"/>
<sequence length="215" mass="24098">MMPHLVIRKTNNIKAIHKKQTIQCSTIHATKSLLSSSTYSTFEISTTSSESSSLLNSLPSPSSSLTALSSSFRSSAESIHDERVTIPTFFGSNNVGKYKYDSTIFKCLPPPPYGCDRSITKRNIKIIKKKISFSEVLEFVETHHREDYDRTGLLYGNRSNNQIDVWFGGKTLANTIYNSGRIINAERVDEGDLLKIKIMKKRNEILTNGSGDIKL</sequence>
<comment type="caution">
    <text evidence="1">The sequence shown here is derived from an EMBL/GenBank/DDBJ whole genome shotgun (WGS) entry which is preliminary data.</text>
</comment>
<reference evidence="1 2" key="1">
    <citation type="submission" date="2018-08" db="EMBL/GenBank/DDBJ databases">
        <title>Genome and evolution of the arbuscular mycorrhizal fungus Diversispora epigaea (formerly Glomus versiforme) and its bacterial endosymbionts.</title>
        <authorList>
            <person name="Sun X."/>
            <person name="Fei Z."/>
            <person name="Harrison M."/>
        </authorList>
    </citation>
    <scope>NUCLEOTIDE SEQUENCE [LARGE SCALE GENOMIC DNA]</scope>
    <source>
        <strain evidence="1 2">IT104</strain>
    </source>
</reference>
<keyword evidence="2" id="KW-1185">Reference proteome</keyword>
<name>A0A397FZI5_9GLOM</name>
<protein>
    <submittedName>
        <fullName evidence="1">Uncharacterized protein</fullName>
    </submittedName>
</protein>
<proteinExistence type="predicted"/>
<accession>A0A397FZI5</accession>